<dbReference type="CDD" id="cd06133">
    <property type="entry name" value="ERI-1_3'hExo_like"/>
    <property type="match status" value="1"/>
</dbReference>
<keyword evidence="3 5" id="KW-0269">Exonuclease</keyword>
<dbReference type="InterPro" id="IPR013520">
    <property type="entry name" value="Ribonucl_H"/>
</dbReference>
<reference evidence="5" key="1">
    <citation type="submission" date="2020-10" db="EMBL/GenBank/DDBJ databases">
        <authorList>
            <person name="Gilroy R."/>
        </authorList>
    </citation>
    <scope>NUCLEOTIDE SEQUENCE</scope>
    <source>
        <strain evidence="5">4920</strain>
    </source>
</reference>
<dbReference type="Pfam" id="PF00929">
    <property type="entry name" value="RNase_T"/>
    <property type="match status" value="1"/>
</dbReference>
<dbReference type="InterPro" id="IPR051274">
    <property type="entry name" value="3-5_Exoribonuclease"/>
</dbReference>
<organism evidence="5 6">
    <name type="scientific">Candidatus Aphodoplasma excrementigallinarum</name>
    <dbReference type="NCBI Taxonomy" id="2840673"/>
    <lineage>
        <taxon>Bacteria</taxon>
        <taxon>Bacillati</taxon>
        <taxon>Bacillota</taxon>
        <taxon>Clostridia</taxon>
        <taxon>Eubacteriales</taxon>
        <taxon>Candidatus Aphodoplasma</taxon>
    </lineage>
</organism>
<dbReference type="PANTHER" id="PTHR23044">
    <property type="entry name" value="3'-5' EXONUCLEASE ERI1-RELATED"/>
    <property type="match status" value="1"/>
</dbReference>
<evidence type="ECO:0000313" key="6">
    <source>
        <dbReference type="Proteomes" id="UP000886743"/>
    </source>
</evidence>
<dbReference type="InterPro" id="IPR012337">
    <property type="entry name" value="RNaseH-like_sf"/>
</dbReference>
<feature type="non-terminal residue" evidence="5">
    <location>
        <position position="301"/>
    </location>
</feature>
<dbReference type="SUPFAM" id="SSF53098">
    <property type="entry name" value="Ribonuclease H-like"/>
    <property type="match status" value="1"/>
</dbReference>
<keyword evidence="2" id="KW-0378">Hydrolase</keyword>
<dbReference type="SMART" id="SM00479">
    <property type="entry name" value="EXOIII"/>
    <property type="match status" value="1"/>
</dbReference>
<dbReference type="PANTHER" id="PTHR23044:SF61">
    <property type="entry name" value="3'-5' EXORIBONUCLEASE 1-RELATED"/>
    <property type="match status" value="1"/>
</dbReference>
<feature type="domain" description="Exonuclease" evidence="4">
    <location>
        <begin position="2"/>
        <end position="190"/>
    </location>
</feature>
<dbReference type="InterPro" id="IPR047201">
    <property type="entry name" value="ERI-1_3'hExo-like"/>
</dbReference>
<dbReference type="EMBL" id="DVOF01000179">
    <property type="protein sequence ID" value="HIV03143.1"/>
    <property type="molecule type" value="Genomic_DNA"/>
</dbReference>
<sequence length="301" mass="34561">MEYVILDLEWNQPVSKESYPYRSIGDRMANEIIQIGAYKVSEDREIIDSFCTYVRPKYYKRLNSVVKRLTNIDKEAVLAGREFPEAAALFRAWCPPGAVIFTWGNDDIYVMKQNLEFYGIDPSFISRWYDLQVMFSTAFLGEKAQKSLSFALEYFGIEEDATKQLHDALDDAYYTVQIFMRHDIAACMEAYPATSSFRALWSELSDTEYGAFYSKTKAIADRAVSQVLCPECGAELKKLGAWVQQNGKYVCVASCEEHGEFVSRVKINKHLDGKFYVNKVTRREAEQVREGIKARYAAPKK</sequence>
<reference evidence="5" key="2">
    <citation type="journal article" date="2021" name="PeerJ">
        <title>Extensive microbial diversity within the chicken gut microbiome revealed by metagenomics and culture.</title>
        <authorList>
            <person name="Gilroy R."/>
            <person name="Ravi A."/>
            <person name="Getino M."/>
            <person name="Pursley I."/>
            <person name="Horton D.L."/>
            <person name="Alikhan N.F."/>
            <person name="Baker D."/>
            <person name="Gharbi K."/>
            <person name="Hall N."/>
            <person name="Watson M."/>
            <person name="Adriaenssens E.M."/>
            <person name="Foster-Nyarko E."/>
            <person name="Jarju S."/>
            <person name="Secka A."/>
            <person name="Antonio M."/>
            <person name="Oren A."/>
            <person name="Chaudhuri R.R."/>
            <person name="La Ragione R."/>
            <person name="Hildebrand F."/>
            <person name="Pallen M.J."/>
        </authorList>
    </citation>
    <scope>NUCLEOTIDE SEQUENCE</scope>
    <source>
        <strain evidence="5">4920</strain>
    </source>
</reference>
<gene>
    <name evidence="5" type="ORF">IAC74_06170</name>
</gene>
<comment type="caution">
    <text evidence="5">The sequence shown here is derived from an EMBL/GenBank/DDBJ whole genome shotgun (WGS) entry which is preliminary data.</text>
</comment>
<dbReference type="AlphaFoldDB" id="A0A9D1SZV5"/>
<protein>
    <submittedName>
        <fullName evidence="5">Exonuclease domain-containing protein</fullName>
    </submittedName>
</protein>
<keyword evidence="1" id="KW-0540">Nuclease</keyword>
<name>A0A9D1SZV5_9FIRM</name>
<evidence type="ECO:0000256" key="1">
    <source>
        <dbReference type="ARBA" id="ARBA00022722"/>
    </source>
</evidence>
<dbReference type="InterPro" id="IPR036397">
    <property type="entry name" value="RNaseH_sf"/>
</dbReference>
<evidence type="ECO:0000259" key="4">
    <source>
        <dbReference type="SMART" id="SM00479"/>
    </source>
</evidence>
<dbReference type="GO" id="GO:0003676">
    <property type="term" value="F:nucleic acid binding"/>
    <property type="evidence" value="ECO:0007669"/>
    <property type="project" value="InterPro"/>
</dbReference>
<evidence type="ECO:0000313" key="5">
    <source>
        <dbReference type="EMBL" id="HIV03143.1"/>
    </source>
</evidence>
<evidence type="ECO:0000256" key="2">
    <source>
        <dbReference type="ARBA" id="ARBA00022801"/>
    </source>
</evidence>
<dbReference type="Proteomes" id="UP000886743">
    <property type="component" value="Unassembled WGS sequence"/>
</dbReference>
<proteinExistence type="predicted"/>
<evidence type="ECO:0000256" key="3">
    <source>
        <dbReference type="ARBA" id="ARBA00022839"/>
    </source>
</evidence>
<dbReference type="GO" id="GO:0000175">
    <property type="term" value="F:3'-5'-RNA exonuclease activity"/>
    <property type="evidence" value="ECO:0007669"/>
    <property type="project" value="InterPro"/>
</dbReference>
<accession>A0A9D1SZV5</accession>
<dbReference type="Gene3D" id="3.30.420.10">
    <property type="entry name" value="Ribonuclease H-like superfamily/Ribonuclease H"/>
    <property type="match status" value="1"/>
</dbReference>